<sequence>MTKRNRKSKSGLQHTKAITDTEFSAEAKTANSAARKSHPSAK</sequence>
<evidence type="ECO:0000313" key="3">
    <source>
        <dbReference type="Proteomes" id="UP001377337"/>
    </source>
</evidence>
<evidence type="ECO:0008006" key="4">
    <source>
        <dbReference type="Google" id="ProtNLM"/>
    </source>
</evidence>
<keyword evidence="3" id="KW-1185">Reference proteome</keyword>
<evidence type="ECO:0000313" key="2">
    <source>
        <dbReference type="EMBL" id="WXB98420.1"/>
    </source>
</evidence>
<reference evidence="2 3" key="1">
    <citation type="submission" date="2024-02" db="EMBL/GenBank/DDBJ databases">
        <title>Seven novel Bacillus-like species.</title>
        <authorList>
            <person name="Liu G."/>
        </authorList>
    </citation>
    <scope>NUCLEOTIDE SEQUENCE [LARGE SCALE GENOMIC DNA]</scope>
    <source>
        <strain evidence="2 3">FJAT-52054</strain>
    </source>
</reference>
<accession>A0ABZ2NMG4</accession>
<dbReference type="EMBL" id="CP147407">
    <property type="protein sequence ID" value="WXB98420.1"/>
    <property type="molecule type" value="Genomic_DNA"/>
</dbReference>
<protein>
    <recommendedName>
        <fullName evidence="4">YfhD family protein</fullName>
    </recommendedName>
</protein>
<proteinExistence type="predicted"/>
<dbReference type="Proteomes" id="UP001377337">
    <property type="component" value="Chromosome"/>
</dbReference>
<feature type="region of interest" description="Disordered" evidence="1">
    <location>
        <begin position="1"/>
        <end position="42"/>
    </location>
</feature>
<gene>
    <name evidence="2" type="ORF">WCV65_08090</name>
</gene>
<dbReference type="RefSeq" id="WP_269449390.1">
    <property type="nucleotide sequence ID" value="NZ_CP147407.1"/>
</dbReference>
<evidence type="ECO:0000256" key="1">
    <source>
        <dbReference type="SAM" id="MobiDB-lite"/>
    </source>
</evidence>
<organism evidence="2 3">
    <name type="scientific">Metabacillus sediminis</name>
    <dbReference type="NCBI Taxonomy" id="3117746"/>
    <lineage>
        <taxon>Bacteria</taxon>
        <taxon>Bacillati</taxon>
        <taxon>Bacillota</taxon>
        <taxon>Bacilli</taxon>
        <taxon>Bacillales</taxon>
        <taxon>Bacillaceae</taxon>
        <taxon>Metabacillus</taxon>
    </lineage>
</organism>
<name>A0ABZ2NMG4_9BACI</name>
<feature type="compositionally biased region" description="Polar residues" evidence="1">
    <location>
        <begin position="10"/>
        <end position="22"/>
    </location>
</feature>